<dbReference type="Gene3D" id="3.30.420.40">
    <property type="match status" value="2"/>
</dbReference>
<accession>A0A9D2D7R9</accession>
<comment type="similarity">
    <text evidence="1">Belongs to the ROK (NagC/XylR) family.</text>
</comment>
<sequence length="316" mass="32826">MKYFAGIDLGGMSAKAGLFDENAKPLAKGSVPTSKNENYVTVVAKMAQLVRDMCAKAGIKAVNAAGIASPGIIDGKNGLVVGWSNFGWKDKPLAADLSAALGCPVRLGNDANVAALGEAKFGAGKKYEDSILVTLGTGIGSGIIIGGRIFEGYRGGGAEAGHMTVVVGGIPCPCGRRGCFEQYASASALIRDTKRAMFEHKNSVLWELTGGNPELVDGKTAFEAARAGDACAQQVVKNYVLYLSEGLANLINLFRPQAVMLGGGISGEGEYLLQPVRKCVSERIAADAERIPLVIVRAQLGGDAGIWGAYALSREG</sequence>
<reference evidence="2" key="1">
    <citation type="journal article" date="2021" name="PeerJ">
        <title>Extensive microbial diversity within the chicken gut microbiome revealed by metagenomics and culture.</title>
        <authorList>
            <person name="Gilroy R."/>
            <person name="Ravi A."/>
            <person name="Getino M."/>
            <person name="Pursley I."/>
            <person name="Horton D.L."/>
            <person name="Alikhan N.F."/>
            <person name="Baker D."/>
            <person name="Gharbi K."/>
            <person name="Hall N."/>
            <person name="Watson M."/>
            <person name="Adriaenssens E.M."/>
            <person name="Foster-Nyarko E."/>
            <person name="Jarju S."/>
            <person name="Secka A."/>
            <person name="Antonio M."/>
            <person name="Oren A."/>
            <person name="Chaudhuri R.R."/>
            <person name="La Ragione R."/>
            <person name="Hildebrand F."/>
            <person name="Pallen M.J."/>
        </authorList>
    </citation>
    <scope>NUCLEOTIDE SEQUENCE</scope>
    <source>
        <strain evidence="2">CHK192-19661</strain>
    </source>
</reference>
<dbReference type="PANTHER" id="PTHR18964:SF149">
    <property type="entry name" value="BIFUNCTIONAL UDP-N-ACETYLGLUCOSAMINE 2-EPIMERASE_N-ACETYLMANNOSAMINE KINASE"/>
    <property type="match status" value="1"/>
</dbReference>
<dbReference type="AlphaFoldDB" id="A0A9D2D7R9"/>
<dbReference type="EMBL" id="DXCF01000031">
    <property type="protein sequence ID" value="HIZ10011.1"/>
    <property type="molecule type" value="Genomic_DNA"/>
</dbReference>
<evidence type="ECO:0000256" key="1">
    <source>
        <dbReference type="ARBA" id="ARBA00006479"/>
    </source>
</evidence>
<protein>
    <submittedName>
        <fullName evidence="2">ROK family protein</fullName>
    </submittedName>
</protein>
<dbReference type="SUPFAM" id="SSF53067">
    <property type="entry name" value="Actin-like ATPase domain"/>
    <property type="match status" value="1"/>
</dbReference>
<dbReference type="PROSITE" id="PS01125">
    <property type="entry name" value="ROK"/>
    <property type="match status" value="1"/>
</dbReference>
<dbReference type="Pfam" id="PF00480">
    <property type="entry name" value="ROK"/>
    <property type="match status" value="1"/>
</dbReference>
<reference evidence="2" key="2">
    <citation type="submission" date="2021-04" db="EMBL/GenBank/DDBJ databases">
        <authorList>
            <person name="Gilroy R."/>
        </authorList>
    </citation>
    <scope>NUCLEOTIDE SEQUENCE</scope>
    <source>
        <strain evidence="2">CHK192-19661</strain>
    </source>
</reference>
<comment type="caution">
    <text evidence="2">The sequence shown here is derived from an EMBL/GenBank/DDBJ whole genome shotgun (WGS) entry which is preliminary data.</text>
</comment>
<dbReference type="InterPro" id="IPR000600">
    <property type="entry name" value="ROK"/>
</dbReference>
<gene>
    <name evidence="2" type="ORF">H9726_05945</name>
</gene>
<organism evidence="2 3">
    <name type="scientific">Candidatus Borkfalkia avicola</name>
    <dbReference type="NCBI Taxonomy" id="2838503"/>
    <lineage>
        <taxon>Bacteria</taxon>
        <taxon>Bacillati</taxon>
        <taxon>Bacillota</taxon>
        <taxon>Clostridia</taxon>
        <taxon>Christensenellales</taxon>
        <taxon>Christensenellaceae</taxon>
        <taxon>Candidatus Borkfalkia</taxon>
    </lineage>
</organism>
<proteinExistence type="inferred from homology"/>
<dbReference type="InterPro" id="IPR043129">
    <property type="entry name" value="ATPase_NBD"/>
</dbReference>
<dbReference type="PANTHER" id="PTHR18964">
    <property type="entry name" value="ROK (REPRESSOR, ORF, KINASE) FAMILY"/>
    <property type="match status" value="1"/>
</dbReference>
<dbReference type="Proteomes" id="UP000824025">
    <property type="component" value="Unassembled WGS sequence"/>
</dbReference>
<name>A0A9D2D7R9_9FIRM</name>
<evidence type="ECO:0000313" key="2">
    <source>
        <dbReference type="EMBL" id="HIZ10011.1"/>
    </source>
</evidence>
<evidence type="ECO:0000313" key="3">
    <source>
        <dbReference type="Proteomes" id="UP000824025"/>
    </source>
</evidence>
<dbReference type="InterPro" id="IPR049874">
    <property type="entry name" value="ROK_cs"/>
</dbReference>